<dbReference type="InterPro" id="IPR040177">
    <property type="entry name" value="SLC30A9"/>
</dbReference>
<evidence type="ECO:0000256" key="5">
    <source>
        <dbReference type="ARBA" id="ARBA00023136"/>
    </source>
</evidence>
<evidence type="ECO:0000256" key="7">
    <source>
        <dbReference type="SAM" id="SignalP"/>
    </source>
</evidence>
<keyword evidence="7" id="KW-0732">Signal</keyword>
<keyword evidence="10" id="KW-1185">Reference proteome</keyword>
<keyword evidence="3 6" id="KW-0812">Transmembrane</keyword>
<name>A0ABX8SDP7_9ACTN</name>
<feature type="signal peptide" evidence="7">
    <location>
        <begin position="1"/>
        <end position="23"/>
    </location>
</feature>
<dbReference type="InterPro" id="IPR058533">
    <property type="entry name" value="Cation_efflux_TM"/>
</dbReference>
<keyword evidence="5 6" id="KW-0472">Membrane</keyword>
<gene>
    <name evidence="9" type="ORF">KV203_18575</name>
</gene>
<evidence type="ECO:0000313" key="10">
    <source>
        <dbReference type="Proteomes" id="UP000887023"/>
    </source>
</evidence>
<dbReference type="Pfam" id="PF01545">
    <property type="entry name" value="Cation_efflux"/>
    <property type="match status" value="1"/>
</dbReference>
<organism evidence="9 10">
    <name type="scientific">Skermania pinensis</name>
    <dbReference type="NCBI Taxonomy" id="39122"/>
    <lineage>
        <taxon>Bacteria</taxon>
        <taxon>Bacillati</taxon>
        <taxon>Actinomycetota</taxon>
        <taxon>Actinomycetes</taxon>
        <taxon>Mycobacteriales</taxon>
        <taxon>Gordoniaceae</taxon>
        <taxon>Skermania</taxon>
    </lineage>
</organism>
<keyword evidence="2" id="KW-0813">Transport</keyword>
<evidence type="ECO:0000256" key="2">
    <source>
        <dbReference type="ARBA" id="ARBA00022448"/>
    </source>
</evidence>
<protein>
    <submittedName>
        <fullName evidence="9">Cation diffusion facilitator family transporter</fullName>
    </submittedName>
</protein>
<dbReference type="RefSeq" id="WP_157079776.1">
    <property type="nucleotide sequence ID" value="NZ_CBCRUZ010000005.1"/>
</dbReference>
<evidence type="ECO:0000256" key="4">
    <source>
        <dbReference type="ARBA" id="ARBA00022989"/>
    </source>
</evidence>
<dbReference type="Gene3D" id="1.20.1510.10">
    <property type="entry name" value="Cation efflux protein transmembrane domain"/>
    <property type="match status" value="1"/>
</dbReference>
<dbReference type="PANTHER" id="PTHR13414:SF9">
    <property type="entry name" value="PROTON-COUPLED ZINC ANTIPORTER SLC30A9, MITOCHONDRIAL"/>
    <property type="match status" value="1"/>
</dbReference>
<evidence type="ECO:0000256" key="3">
    <source>
        <dbReference type="ARBA" id="ARBA00022692"/>
    </source>
</evidence>
<dbReference type="InterPro" id="IPR002524">
    <property type="entry name" value="Cation_efflux"/>
</dbReference>
<dbReference type="SUPFAM" id="SSF161111">
    <property type="entry name" value="Cation efflux protein transmembrane domain-like"/>
    <property type="match status" value="1"/>
</dbReference>
<feature type="chain" id="PRO_5047231727" evidence="7">
    <location>
        <begin position="24"/>
        <end position="292"/>
    </location>
</feature>
<proteinExistence type="predicted"/>
<dbReference type="NCBIfam" id="TIGR01297">
    <property type="entry name" value="CDF"/>
    <property type="match status" value="1"/>
</dbReference>
<feature type="transmembrane region" description="Helical" evidence="6">
    <location>
        <begin position="146"/>
        <end position="165"/>
    </location>
</feature>
<evidence type="ECO:0000259" key="8">
    <source>
        <dbReference type="Pfam" id="PF01545"/>
    </source>
</evidence>
<accession>A0ABX8SDP7</accession>
<feature type="transmembrane region" description="Helical" evidence="6">
    <location>
        <begin position="59"/>
        <end position="83"/>
    </location>
</feature>
<comment type="subcellular location">
    <subcellularLocation>
        <location evidence="1">Membrane</location>
        <topology evidence="1">Multi-pass membrane protein</topology>
    </subcellularLocation>
</comment>
<evidence type="ECO:0000313" key="9">
    <source>
        <dbReference type="EMBL" id="QXQ16060.1"/>
    </source>
</evidence>
<keyword evidence="4 6" id="KW-1133">Transmembrane helix</keyword>
<dbReference type="InterPro" id="IPR027469">
    <property type="entry name" value="Cation_efflux_TMD_sf"/>
</dbReference>
<reference evidence="9" key="1">
    <citation type="submission" date="2021-07" db="EMBL/GenBank/DDBJ databases">
        <title>Candidatus Kaistella beijingensis sp. nov. isolated from a municipal wastewater treatment plant is involved in sludge foaming.</title>
        <authorList>
            <person name="Song Y."/>
            <person name="Liu S.-J."/>
        </authorList>
    </citation>
    <scope>NUCLEOTIDE SEQUENCE</scope>
    <source>
        <strain evidence="9">DSM 43998</strain>
    </source>
</reference>
<feature type="domain" description="Cation efflux protein transmembrane" evidence="8">
    <location>
        <begin position="2"/>
        <end position="198"/>
    </location>
</feature>
<dbReference type="PANTHER" id="PTHR13414">
    <property type="entry name" value="HUEL-CATION TRANSPORTER"/>
    <property type="match status" value="1"/>
</dbReference>
<feature type="transmembrane region" description="Helical" evidence="6">
    <location>
        <begin position="95"/>
        <end position="113"/>
    </location>
</feature>
<feature type="transmembrane region" description="Helical" evidence="6">
    <location>
        <begin position="177"/>
        <end position="195"/>
    </location>
</feature>
<evidence type="ECO:0000256" key="1">
    <source>
        <dbReference type="ARBA" id="ARBA00004141"/>
    </source>
</evidence>
<evidence type="ECO:0000256" key="6">
    <source>
        <dbReference type="SAM" id="Phobius"/>
    </source>
</evidence>
<dbReference type="Proteomes" id="UP000887023">
    <property type="component" value="Chromosome"/>
</dbReference>
<sequence length="292" mass="31297">MLIAIAKSVAAALSGSASMVAEAAHSWADTGNEILLMIANRRAARPGDRTHPLGYGREVYIWSMFAAIGLFALGAGVSITHGIHELQAPEPADDFLLAYLVLGISFVLEGISFRQSYRQLQKEAKDADRSVVGQALRTSDPTVRAVFAEDAAALVGLIIAAIGILAHQLTGSPVPDAIGSILVGVLLGGVALMLIDRNRRFLVGEQAAPRVRLAMLATLRALPEVDRVTYLRTEFVGPRQLYVVAGVDLVGDFAEAQVARTLRTLEKQLEEDPRLRKVVLTLATPEEAEIDA</sequence>
<dbReference type="EMBL" id="CP079105">
    <property type="protein sequence ID" value="QXQ16060.1"/>
    <property type="molecule type" value="Genomic_DNA"/>
</dbReference>